<evidence type="ECO:0000259" key="1">
    <source>
        <dbReference type="Pfam" id="PF00144"/>
    </source>
</evidence>
<dbReference type="InterPro" id="IPR050491">
    <property type="entry name" value="AmpC-like"/>
</dbReference>
<dbReference type="Gene3D" id="3.40.710.10">
    <property type="entry name" value="DD-peptidase/beta-lactamase superfamily"/>
    <property type="match status" value="1"/>
</dbReference>
<proteinExistence type="predicted"/>
<evidence type="ECO:0000313" key="3">
    <source>
        <dbReference type="Proteomes" id="UP001198374"/>
    </source>
</evidence>
<dbReference type="Proteomes" id="UP001198374">
    <property type="component" value="Unassembled WGS sequence"/>
</dbReference>
<gene>
    <name evidence="2" type="ORF">LDJ82_00675</name>
</gene>
<dbReference type="PANTHER" id="PTHR46825:SF9">
    <property type="entry name" value="BETA-LACTAMASE-RELATED DOMAIN-CONTAINING PROTEIN"/>
    <property type="match status" value="1"/>
</dbReference>
<dbReference type="SUPFAM" id="SSF56601">
    <property type="entry name" value="beta-lactamase/transpeptidase-like"/>
    <property type="match status" value="1"/>
</dbReference>
<reference evidence="3" key="1">
    <citation type="submission" date="2023-07" db="EMBL/GenBank/DDBJ databases">
        <title>FDA dAtabase for Regulatory Grade micrObial Sequences (FDA-ARGOS): Supporting development and validation of Infectious Disease Dx tests.</title>
        <authorList>
            <person name="Sproer C."/>
            <person name="Gronow S."/>
            <person name="Severitt S."/>
            <person name="Schroder I."/>
            <person name="Tallon L."/>
            <person name="Sadzewicz L."/>
            <person name="Zhao X."/>
            <person name="Boylan J."/>
            <person name="Ott S."/>
            <person name="Bowen H."/>
            <person name="Vavikolanu K."/>
            <person name="Hazen T."/>
            <person name="Aluvathingal J."/>
            <person name="Nadendla S."/>
            <person name="Lowell S."/>
            <person name="Myers T."/>
            <person name="Yan Y."/>
        </authorList>
    </citation>
    <scope>NUCLEOTIDE SEQUENCE [LARGE SCALE GENOMIC DNA]</scope>
    <source>
        <strain evidence="3">FDAARGOS_1538</strain>
    </source>
</reference>
<dbReference type="EMBL" id="JAIWIY010000001">
    <property type="protein sequence ID" value="MCA2095447.1"/>
    <property type="molecule type" value="Genomic_DNA"/>
</dbReference>
<protein>
    <submittedName>
        <fullName evidence="2">Beta-lactamase family protein</fullName>
    </submittedName>
</protein>
<organism evidence="2 3">
    <name type="scientific">Anaerococcus degeneri</name>
    <dbReference type="NCBI Taxonomy" id="361500"/>
    <lineage>
        <taxon>Bacteria</taxon>
        <taxon>Bacillati</taxon>
        <taxon>Bacillota</taxon>
        <taxon>Tissierellia</taxon>
        <taxon>Tissierellales</taxon>
        <taxon>Peptoniphilaceae</taxon>
        <taxon>Anaerococcus</taxon>
    </lineage>
</organism>
<feature type="domain" description="Beta-lactamase-related" evidence="1">
    <location>
        <begin position="59"/>
        <end position="370"/>
    </location>
</feature>
<sequence length="397" mass="45357">MKNLVKSFVYSLIFSLVFIIIFGPVSLASKAQKYLPSGIKYEDLPQEIESYLGNNKDTTYGLNVIVYDRNQIIYENYFGYLDKEAGLKADFDSVYEWGSISKLLVWVSIMQLYEADKIDLNRDIREYLPDNFLNNLSYDKPITILDLMNHKAGFQDTYFIQTTDPSEIKSLDDTLSTNQPRQIYEPGQHTGYSNWGAALGAFIVERVSGMDYVDYVHENIFRPLKMDHSSISPVFDDNEWVKNQRLKLKCYDTKGEKIEGPGIYYIHLYPAGSAMGTIGDLAKLARALTSGDNNFSTLFKNQSTLKKIYTPTSFYGPTEIPKNFYGFFASEYGLRTIGHGGNTFDCSAMLQFDPISGVVMVLITNQAHETIYNYDMYELIFDKFKDSDLTKIKMDVP</sequence>
<keyword evidence="3" id="KW-1185">Reference proteome</keyword>
<dbReference type="RefSeq" id="WP_209772333.1">
    <property type="nucleotide sequence ID" value="NZ_JAGGLO010000001.1"/>
</dbReference>
<accession>A0ABS7YUN8</accession>
<dbReference type="PANTHER" id="PTHR46825">
    <property type="entry name" value="D-ALANYL-D-ALANINE-CARBOXYPEPTIDASE/ENDOPEPTIDASE AMPH"/>
    <property type="match status" value="1"/>
</dbReference>
<dbReference type="InterPro" id="IPR001466">
    <property type="entry name" value="Beta-lactam-related"/>
</dbReference>
<evidence type="ECO:0000313" key="2">
    <source>
        <dbReference type="EMBL" id="MCA2095447.1"/>
    </source>
</evidence>
<name>A0ABS7YUN8_9FIRM</name>
<dbReference type="Pfam" id="PF00144">
    <property type="entry name" value="Beta-lactamase"/>
    <property type="match status" value="1"/>
</dbReference>
<dbReference type="InterPro" id="IPR012338">
    <property type="entry name" value="Beta-lactam/transpept-like"/>
</dbReference>
<comment type="caution">
    <text evidence="2">The sequence shown here is derived from an EMBL/GenBank/DDBJ whole genome shotgun (WGS) entry which is preliminary data.</text>
</comment>